<dbReference type="InterPro" id="IPR016036">
    <property type="entry name" value="Malonyl_transacylase_ACP-bd"/>
</dbReference>
<dbReference type="GO" id="GO:0004312">
    <property type="term" value="F:fatty acid synthase activity"/>
    <property type="evidence" value="ECO:0007669"/>
    <property type="project" value="TreeGrafter"/>
</dbReference>
<dbReference type="InterPro" id="IPR049900">
    <property type="entry name" value="PKS_mFAS_DH"/>
</dbReference>
<dbReference type="EMBL" id="KI968755">
    <property type="protein sequence ID" value="EUN25214.1"/>
    <property type="molecule type" value="Genomic_DNA"/>
</dbReference>
<keyword evidence="3" id="KW-0808">Transferase</keyword>
<dbReference type="Pfam" id="PF13602">
    <property type="entry name" value="ADH_zinc_N_2"/>
    <property type="match status" value="1"/>
</dbReference>
<dbReference type="CDD" id="cd08954">
    <property type="entry name" value="KR_1_FAS_SDR_x"/>
    <property type="match status" value="1"/>
</dbReference>
<dbReference type="Pfam" id="PF08659">
    <property type="entry name" value="KR"/>
    <property type="match status" value="1"/>
</dbReference>
<dbReference type="SMART" id="SM00825">
    <property type="entry name" value="PKS_KS"/>
    <property type="match status" value="1"/>
</dbReference>
<name>W7EE44_BIPV3</name>
<evidence type="ECO:0000259" key="11">
    <source>
        <dbReference type="PROSITE" id="PS52004"/>
    </source>
</evidence>
<dbReference type="PANTHER" id="PTHR43775:SF29">
    <property type="entry name" value="ASPERFURANONE POLYKETIDE SYNTHASE AFOG-RELATED"/>
    <property type="match status" value="1"/>
</dbReference>
<dbReference type="InterPro" id="IPR016035">
    <property type="entry name" value="Acyl_Trfase/lysoPLipase"/>
</dbReference>
<dbReference type="Gene3D" id="3.40.366.10">
    <property type="entry name" value="Malonyl-Coenzyme A Acyl Carrier Protein, domain 2"/>
    <property type="match status" value="1"/>
</dbReference>
<dbReference type="Pfam" id="PF21089">
    <property type="entry name" value="PKS_DH_N"/>
    <property type="match status" value="1"/>
</dbReference>
<dbReference type="InterPro" id="IPR011032">
    <property type="entry name" value="GroES-like_sf"/>
</dbReference>
<dbReference type="Gene3D" id="3.40.50.150">
    <property type="entry name" value="Vaccinia Virus protein VP39"/>
    <property type="match status" value="1"/>
</dbReference>
<evidence type="ECO:0000256" key="4">
    <source>
        <dbReference type="ARBA" id="ARBA00022857"/>
    </source>
</evidence>
<reference evidence="13 14" key="1">
    <citation type="journal article" date="2013" name="PLoS Genet.">
        <title>Comparative genome structure, secondary metabolite, and effector coding capacity across Cochliobolus pathogens.</title>
        <authorList>
            <person name="Condon B.J."/>
            <person name="Leng Y."/>
            <person name="Wu D."/>
            <person name="Bushley K.E."/>
            <person name="Ohm R.A."/>
            <person name="Otillar R."/>
            <person name="Martin J."/>
            <person name="Schackwitz W."/>
            <person name="Grimwood J."/>
            <person name="MohdZainudin N."/>
            <person name="Xue C."/>
            <person name="Wang R."/>
            <person name="Manning V.A."/>
            <person name="Dhillon B."/>
            <person name="Tu Z.J."/>
            <person name="Steffenson B.J."/>
            <person name="Salamov A."/>
            <person name="Sun H."/>
            <person name="Lowry S."/>
            <person name="LaButti K."/>
            <person name="Han J."/>
            <person name="Copeland A."/>
            <person name="Lindquist E."/>
            <person name="Barry K."/>
            <person name="Schmutz J."/>
            <person name="Baker S.E."/>
            <person name="Ciuffetti L.M."/>
            <person name="Grigoriev I.V."/>
            <person name="Zhong S."/>
            <person name="Turgeon B.G."/>
        </authorList>
    </citation>
    <scope>NUCLEOTIDE SEQUENCE [LARGE SCALE GENOMIC DNA]</scope>
    <source>
        <strain evidence="13 14">FI3</strain>
    </source>
</reference>
<dbReference type="Pfam" id="PF23297">
    <property type="entry name" value="ACP_SdgA_C"/>
    <property type="match status" value="1"/>
</dbReference>
<dbReference type="InterPro" id="IPR032821">
    <property type="entry name" value="PKS_assoc"/>
</dbReference>
<evidence type="ECO:0000256" key="3">
    <source>
        <dbReference type="ARBA" id="ARBA00022679"/>
    </source>
</evidence>
<dbReference type="SUPFAM" id="SSF55048">
    <property type="entry name" value="Probable ACP-binding domain of malonyl-CoA ACP transacylase"/>
    <property type="match status" value="1"/>
</dbReference>
<dbReference type="InterPro" id="IPR020841">
    <property type="entry name" value="PKS_Beta-ketoAc_synthase_dom"/>
</dbReference>
<dbReference type="Proteomes" id="UP000054337">
    <property type="component" value="Unassembled WGS sequence"/>
</dbReference>
<dbReference type="SMART" id="SM00829">
    <property type="entry name" value="PKS_ER"/>
    <property type="match status" value="1"/>
</dbReference>
<dbReference type="InterPro" id="IPR050091">
    <property type="entry name" value="PKS_NRPS_Biosynth_Enz"/>
</dbReference>
<keyword evidence="1" id="KW-0596">Phosphopantetheine</keyword>
<dbReference type="InterPro" id="IPR029063">
    <property type="entry name" value="SAM-dependent_MTases_sf"/>
</dbReference>
<dbReference type="PROSITE" id="PS50075">
    <property type="entry name" value="CARRIER"/>
    <property type="match status" value="1"/>
</dbReference>
<organism evidence="13 14">
    <name type="scientific">Bipolaris victoriae (strain FI3)</name>
    <name type="common">Victoria blight of oats agent</name>
    <name type="synonym">Cochliobolus victoriae</name>
    <dbReference type="NCBI Taxonomy" id="930091"/>
    <lineage>
        <taxon>Eukaryota</taxon>
        <taxon>Fungi</taxon>
        <taxon>Dikarya</taxon>
        <taxon>Ascomycota</taxon>
        <taxon>Pezizomycotina</taxon>
        <taxon>Dothideomycetes</taxon>
        <taxon>Pleosporomycetidae</taxon>
        <taxon>Pleosporales</taxon>
        <taxon>Pleosporineae</taxon>
        <taxon>Pleosporaceae</taxon>
        <taxon>Bipolaris</taxon>
    </lineage>
</organism>
<evidence type="ECO:0000256" key="7">
    <source>
        <dbReference type="ARBA" id="ARBA00023315"/>
    </source>
</evidence>
<dbReference type="InterPro" id="IPR013154">
    <property type="entry name" value="ADH-like_N"/>
</dbReference>
<evidence type="ECO:0000313" key="13">
    <source>
        <dbReference type="EMBL" id="EUN25214.1"/>
    </source>
</evidence>
<dbReference type="RefSeq" id="XP_014554791.1">
    <property type="nucleotide sequence ID" value="XM_014699305.1"/>
</dbReference>
<sequence length="2408" mass="262633">MAEPIAVIGLDAKLPCDGDSVQQFFEFLVAGRSARKPVPSDRYNADAFWHPDHHRDGIIASKEGHFMSGSVKAFDAPFFGITPAEAAALDPQQRLLLESSYAALENAGYTLNDILGSNTGVYTGSFVYDYRDVTIKDTDVALTYSGTGSVPSTLAGRVAWFYDFRGPAFTVDTACSSSMVALHQAVIGLKSRECNLALACGTNVILSPEFGQQLNGLGVLSPQGASKSFDKEANGYGRGEGISVVVLKRMSDAIRDGDTIRAVIRNSGIGHDGKGAPLPAPVRESQANLVRRCYAQAKVDPSETRMFEAHGTGTNAGDPTEAGAISDIFSRYRSEEEPIYIGALKSNIGHTEGNSGIASFIKAVLTLESGIIPANAHFKEVNHAIPKKWHFKFPIAATPFPKTASGVRRISINSFGISGTNAHVVLEDARHFLKSHGCDAPHRTIAEPRLAGTTAEIPAVINGTAFTPQLFVFSAFDQDGVSRMCKAYAEYLPKMTDSLYNLSYTLASKRSRFSWRAAVVASSGQSLEDRLSEGQPATRSLDQPGLGFVFTGQGAQWALMGTELMQYLAYRQSVECADAYLKTLGCEWSVIDELSKHEGESRINNAEFSQALCTVVQVALVDLLADWGVKAQAAAGHSSGEIAAAYSAGAIDQESAWRIAYWRGKLSVQLAASKDQPKGAMAAVGLDSKKTLEAIDKVNESGFQTVGKLTIACMNSENNHTVSGDVEQIDALVQMLGNESVFARKLKVEMAYHSRYMEPIVGQYTKCMGKIIPRPWNGQQVDVQFFSSTYGTKIDHSKLREPAYWTTNLVSTVRFNDSQTEMLKASSDVKLEGRSFSLVTDVIEIGPHSALQGPLRNIIDGVNRGGSGIKYHHTLKRGDSDVEVIMQAAGTLFTRGIEADLLKINHVEGTNPILMTDLPRYQFNHSREYWSESRLSRNFRFRTAARHELLGAPVTDWDAKHDAIWRNWIRLSENPWVEHHAVSGAVLYPAAGMLVMAIEACKQLAEISNPGKVIKAIRFREVSFHSALQVPDNNLGVESHLHLRPVKQAARETKTSPWREFQVLTAQEDDQFREHCCGQVLVEYEESTTAVDAGREDQALRDHAQVRISDAQQKCKTQVTPDQIYQAWKDVGLLFGPTFQTLSESAVDHESGVTFATIKPTVPLLKSLMPLNYLQPHLIHPTTLDGALQACLVPLVSNPTRKQNKPIVLSFIEELWISASTHPEEGYQVFADYDACNRNEHTLSCTAIDTNTKVPMIRASGCRVTEVDGGASTSSSELDPKHKAWHITWKADTDFADFGAETEGFQKYLDALAHKNPHMKFLDVSNGAYTFTNEVLTTLAQRYGDYDLTDSSISSLNEIQKNVTAGFVQPKVLDIMSEPMHQGFKYESYDVLVAPVGAIPNAHMDIVLRRFYSLLKPGGKIVLTVPFGKAVAKSWAKYLAQQGFSERGALFGDKKSSVLIASVPATDSKESVVKPKTYYVVADQASEKQRKVAEKLESSLKENGVAVKIIALAEYEKLATTANQEAIADSACIMLPELEKPLLATADQAVLSALKKMVGGKRLLWANKESPDTDLVTGFAGSIRLDLPKLEFVTLAFQPEEGDENIASKILEVDTRLSSHRTGAYETSYKVIDGSIMIPRLVEAPALTKHVGQISDNSLTEMAFGADPTCPLRLKVQQIGSLNSSCFVTDHLYAAPLDADQVEFKVKATGMNFKDLAIQLGMISESAMGLEAAGIVTRVGSGVTRFKPGDRVFGFTYDGSFTTYARTGESILAKIPDNLSFAQTAIIPVVYLTAWICLYEIGGLSRRAKRGKKPTVLIHVAAGGVGQAAIQLAQREGAEIFVTVGSIEKRDLLEKVYGIQRDHIFSSRDLTFKTGVLRMTANRGVDIVINSLAGDALRASWELVAPFGAFAEIGLTDIESRARISMATFARGVRFESLELAYMWRTDPERLGNLWADMIEDTLGRNLKIKTLITSYPVSQMEEAMRLIQSAKHIGKLVIEYHDEDVVRVIQPPKQAAKLQTDATYVISGGFGGLGLEIIRWLVQAGAKNLIVPSRRGPSDEASKALVAELQDNGIQIATPSCDITDKAGLEKVISKALAKMPPVRGCIQSSAVFADNAFDKMTAEQWHQAVDVKVKGSQNLWDIFTSTSKTLDFFIMLSSLVGNIGMSGQANYCAGNSYQNAMARSLASQGHNVVALAAPVLDDAGMVAERPALRSYLLSTGLAFMSSEQLVKTLDYYCHPGTKLSVEEAQSIPRFWLPRYTADEGAEQPAWQHEPMYNHMVLRNGADNSNGSSGNGGSSTRSTPDLIAAVTSLEEAEQTVLKALLNQLTKTLSYDLEELDADRSLNAYGVDSLVAVELRLWMTKEIGADVSVFDFTNGQSIGQLAAKAAAKSRFLPEVKGAEKAEGA</sequence>
<dbReference type="GO" id="GO:0044550">
    <property type="term" value="P:secondary metabolite biosynthetic process"/>
    <property type="evidence" value="ECO:0007669"/>
    <property type="project" value="TreeGrafter"/>
</dbReference>
<feature type="region of interest" description="Disordered" evidence="9">
    <location>
        <begin position="2283"/>
        <end position="2304"/>
    </location>
</feature>
<dbReference type="Gene3D" id="1.10.1200.10">
    <property type="entry name" value="ACP-like"/>
    <property type="match status" value="1"/>
</dbReference>
<dbReference type="InterPro" id="IPR020807">
    <property type="entry name" value="PKS_DH"/>
</dbReference>
<dbReference type="CDD" id="cd00833">
    <property type="entry name" value="PKS"/>
    <property type="match status" value="1"/>
</dbReference>
<keyword evidence="2" id="KW-0597">Phosphoprotein</keyword>
<dbReference type="Gene3D" id="3.40.50.720">
    <property type="entry name" value="NAD(P)-binding Rossmann-like Domain"/>
    <property type="match status" value="1"/>
</dbReference>
<keyword evidence="14" id="KW-1185">Reference proteome</keyword>
<dbReference type="SUPFAM" id="SSF52151">
    <property type="entry name" value="FabD/lysophospholipase-like"/>
    <property type="match status" value="1"/>
</dbReference>
<dbReference type="SUPFAM" id="SSF50129">
    <property type="entry name" value="GroES-like"/>
    <property type="match status" value="1"/>
</dbReference>
<dbReference type="InterPro" id="IPR014031">
    <property type="entry name" value="Ketoacyl_synth_C"/>
</dbReference>
<dbReference type="InterPro" id="IPR016039">
    <property type="entry name" value="Thiolase-like"/>
</dbReference>
<dbReference type="PROSITE" id="PS52019">
    <property type="entry name" value="PKS_MFAS_DH"/>
    <property type="match status" value="1"/>
</dbReference>
<feature type="region of interest" description="N-terminal hotdog fold" evidence="8">
    <location>
        <begin position="947"/>
        <end position="1087"/>
    </location>
</feature>
<keyword evidence="4" id="KW-0521">NADP</keyword>
<dbReference type="Pfam" id="PF00109">
    <property type="entry name" value="ketoacyl-synt"/>
    <property type="match status" value="1"/>
</dbReference>
<dbReference type="SMART" id="SM00823">
    <property type="entry name" value="PKS_PP"/>
    <property type="match status" value="1"/>
</dbReference>
<dbReference type="InterPro" id="IPR018201">
    <property type="entry name" value="Ketoacyl_synth_AS"/>
</dbReference>
<dbReference type="InterPro" id="IPR001227">
    <property type="entry name" value="Ac_transferase_dom_sf"/>
</dbReference>
<keyword evidence="5" id="KW-0560">Oxidoreductase</keyword>
<dbReference type="Gene3D" id="3.30.70.3290">
    <property type="match status" value="1"/>
</dbReference>
<dbReference type="InterPro" id="IPR057326">
    <property type="entry name" value="KR_dom"/>
</dbReference>
<evidence type="ECO:0000256" key="1">
    <source>
        <dbReference type="ARBA" id="ARBA00022450"/>
    </source>
</evidence>
<feature type="domain" description="PKS/mFAS DH" evidence="12">
    <location>
        <begin position="947"/>
        <end position="1273"/>
    </location>
</feature>
<dbReference type="GeneID" id="26254085"/>
<dbReference type="SUPFAM" id="SSF51735">
    <property type="entry name" value="NAD(P)-binding Rossmann-fold domains"/>
    <property type="match status" value="2"/>
</dbReference>
<dbReference type="InterPro" id="IPR014043">
    <property type="entry name" value="Acyl_transferase_dom"/>
</dbReference>
<dbReference type="SMART" id="SM00827">
    <property type="entry name" value="PKS_AT"/>
    <property type="match status" value="1"/>
</dbReference>
<feature type="domain" description="Carrier" evidence="10">
    <location>
        <begin position="2316"/>
        <end position="2393"/>
    </location>
</feature>
<feature type="active site" description="Proton donor; for dehydratase activity" evidence="8">
    <location>
        <position position="1185"/>
    </location>
</feature>
<dbReference type="Pfam" id="PF08240">
    <property type="entry name" value="ADH_N"/>
    <property type="match status" value="1"/>
</dbReference>
<dbReference type="PROSITE" id="PS00606">
    <property type="entry name" value="KS3_1"/>
    <property type="match status" value="1"/>
</dbReference>
<evidence type="ECO:0000259" key="12">
    <source>
        <dbReference type="PROSITE" id="PS52019"/>
    </source>
</evidence>
<keyword evidence="6" id="KW-0511">Multifunctional enzyme</keyword>
<dbReference type="InterPro" id="IPR014030">
    <property type="entry name" value="Ketoacyl_synth_N"/>
</dbReference>
<accession>W7EE44</accession>
<dbReference type="CDD" id="cd05195">
    <property type="entry name" value="enoyl_red"/>
    <property type="match status" value="1"/>
</dbReference>
<dbReference type="InterPro" id="IPR042104">
    <property type="entry name" value="PKS_dehydratase_sf"/>
</dbReference>
<dbReference type="InterPro" id="IPR009081">
    <property type="entry name" value="PP-bd_ACP"/>
</dbReference>
<dbReference type="SMART" id="SM00822">
    <property type="entry name" value="PKS_KR"/>
    <property type="match status" value="1"/>
</dbReference>
<dbReference type="Pfam" id="PF00698">
    <property type="entry name" value="Acyl_transf_1"/>
    <property type="match status" value="1"/>
</dbReference>
<dbReference type="Gene3D" id="3.10.129.110">
    <property type="entry name" value="Polyketide synthase dehydratase"/>
    <property type="match status" value="1"/>
</dbReference>
<feature type="active site" description="Proton acceptor; for dehydratase activity" evidence="8">
    <location>
        <position position="980"/>
    </location>
</feature>
<dbReference type="SMART" id="SM00826">
    <property type="entry name" value="PKS_DH"/>
    <property type="match status" value="1"/>
</dbReference>
<dbReference type="InterPro" id="IPR020806">
    <property type="entry name" value="PKS_PP-bd"/>
</dbReference>
<dbReference type="InterPro" id="IPR049551">
    <property type="entry name" value="PKS_DH_C"/>
</dbReference>
<dbReference type="Pfam" id="PF16197">
    <property type="entry name" value="KAsynt_C_assoc"/>
    <property type="match status" value="1"/>
</dbReference>
<dbReference type="OrthoDB" id="329835at2759"/>
<evidence type="ECO:0000256" key="9">
    <source>
        <dbReference type="SAM" id="MobiDB-lite"/>
    </source>
</evidence>
<dbReference type="GO" id="GO:0006633">
    <property type="term" value="P:fatty acid biosynthetic process"/>
    <property type="evidence" value="ECO:0007669"/>
    <property type="project" value="InterPro"/>
</dbReference>
<dbReference type="InterPro" id="IPR049552">
    <property type="entry name" value="PKS_DH_N"/>
</dbReference>
<evidence type="ECO:0000256" key="2">
    <source>
        <dbReference type="ARBA" id="ARBA00022553"/>
    </source>
</evidence>
<dbReference type="InterPro" id="IPR036736">
    <property type="entry name" value="ACP-like_sf"/>
</dbReference>
<dbReference type="InterPro" id="IPR020843">
    <property type="entry name" value="ER"/>
</dbReference>
<evidence type="ECO:0000313" key="14">
    <source>
        <dbReference type="Proteomes" id="UP000054337"/>
    </source>
</evidence>
<dbReference type="PROSITE" id="PS52004">
    <property type="entry name" value="KS3_2"/>
    <property type="match status" value="1"/>
</dbReference>
<evidence type="ECO:0000256" key="8">
    <source>
        <dbReference type="PROSITE-ProRule" id="PRU01363"/>
    </source>
</evidence>
<dbReference type="InterPro" id="IPR036291">
    <property type="entry name" value="NAD(P)-bd_dom_sf"/>
</dbReference>
<protein>
    <submittedName>
        <fullName evidence="13">Uncharacterized protein</fullName>
    </submittedName>
</protein>
<dbReference type="HOGENOM" id="CLU_000022_31_0_1"/>
<gene>
    <name evidence="13" type="ORF">COCVIDRAFT_28225</name>
</gene>
<dbReference type="SUPFAM" id="SSF53901">
    <property type="entry name" value="Thiolase-like"/>
    <property type="match status" value="1"/>
</dbReference>
<dbReference type="Pfam" id="PF02801">
    <property type="entry name" value="Ketoacyl-synt_C"/>
    <property type="match status" value="1"/>
</dbReference>
<evidence type="ECO:0000256" key="5">
    <source>
        <dbReference type="ARBA" id="ARBA00023002"/>
    </source>
</evidence>
<dbReference type="SUPFAM" id="SSF47336">
    <property type="entry name" value="ACP-like"/>
    <property type="match status" value="1"/>
</dbReference>
<feature type="domain" description="Ketosynthase family 3 (KS3)" evidence="11">
    <location>
        <begin position="2"/>
        <end position="428"/>
    </location>
</feature>
<dbReference type="Gene3D" id="3.90.180.10">
    <property type="entry name" value="Medium-chain alcohol dehydrogenases, catalytic domain"/>
    <property type="match status" value="1"/>
</dbReference>
<dbReference type="Pfam" id="PF14765">
    <property type="entry name" value="PS-DH"/>
    <property type="match status" value="1"/>
</dbReference>
<dbReference type="InterPro" id="IPR013968">
    <property type="entry name" value="PKS_KR"/>
</dbReference>
<evidence type="ECO:0000256" key="6">
    <source>
        <dbReference type="ARBA" id="ARBA00023268"/>
    </source>
</evidence>
<evidence type="ECO:0000259" key="10">
    <source>
        <dbReference type="PROSITE" id="PS50075"/>
    </source>
</evidence>
<feature type="region of interest" description="C-terminal hotdog fold" evidence="8">
    <location>
        <begin position="1116"/>
        <end position="1273"/>
    </location>
</feature>
<keyword evidence="7" id="KW-0012">Acyltransferase</keyword>
<dbReference type="SUPFAM" id="SSF53335">
    <property type="entry name" value="S-adenosyl-L-methionine-dependent methyltransferases"/>
    <property type="match status" value="1"/>
</dbReference>
<dbReference type="GO" id="GO:0016491">
    <property type="term" value="F:oxidoreductase activity"/>
    <property type="evidence" value="ECO:0007669"/>
    <property type="project" value="UniProtKB-KW"/>
</dbReference>
<dbReference type="GO" id="GO:0004315">
    <property type="term" value="F:3-oxoacyl-[acyl-carrier-protein] synthase activity"/>
    <property type="evidence" value="ECO:0007669"/>
    <property type="project" value="InterPro"/>
</dbReference>
<dbReference type="GO" id="GO:0031177">
    <property type="term" value="F:phosphopantetheine binding"/>
    <property type="evidence" value="ECO:0007669"/>
    <property type="project" value="InterPro"/>
</dbReference>
<dbReference type="Gene3D" id="3.40.47.10">
    <property type="match status" value="1"/>
</dbReference>
<proteinExistence type="predicted"/>
<dbReference type="PANTHER" id="PTHR43775">
    <property type="entry name" value="FATTY ACID SYNTHASE"/>
    <property type="match status" value="1"/>
</dbReference>